<evidence type="ECO:0008006" key="4">
    <source>
        <dbReference type="Google" id="ProtNLM"/>
    </source>
</evidence>
<dbReference type="AlphaFoldDB" id="A0A5C5VXI4"/>
<dbReference type="RefSeq" id="WP_146574394.1">
    <property type="nucleotide sequence ID" value="NZ_SJPH01000004.1"/>
</dbReference>
<evidence type="ECO:0000256" key="1">
    <source>
        <dbReference type="SAM" id="SignalP"/>
    </source>
</evidence>
<keyword evidence="1" id="KW-0732">Signal</keyword>
<dbReference type="OrthoDB" id="221300at2"/>
<sequence length="1174" mass="118415" precursor="true">MSLRLFCAPRVCGVGLFLLVASLAGGQTTTWTGGVSTSWNNAGNWDNGVPNTATEIAVIGSPAPTLGNINVNLGGLTVQSNGQLDVASGLDFDFAPGATISNAGAINVAPNTDFQLGGTVANSGTITLDGSGAVTDLELFADATLTGGGSVVLTGANARFNDNTAAATTLTNSASHTIRGVGQIGSNAITNLANQGLIVADTSGGTLTIDIGSLVTNMGTLRATGGGTLALNTSGYDNAGGVIESTGGQVRFNSGAQLTGGQVTGADVAVSGGSNVNFTDVVFNAQVVVEANTDFGVDGSITNNGTITIQGAGATSDVEVQSATTFGGTGALVLNGPNARISDVVAASLEFTNGSGHTIRGGGQIGVNTISIVNNGLITADVSGQTMTLDPATAFTNNATLRAENGGTLAFGGGNYTNAGGVIQSDGGQVLFNSESRVTGGTITGANVAVANGINTGFTDVTFDAQVAVGSNVDFELNGTITNNGTITITGASSTTDVELQGDTLLTGTGALVLDGPNARISDVNAASLLFTNDSGHTIRGSGQIGVNTISVTNLGLITADVSGQTMTLDPASAFINNGTLRAENGGTLAFNSGPYNNSGGVIESAGGQVRFNSEAGITGGTITGSDILIASNSSYTDVTFDGSVAVSANIDFRVDGTITNNGTITVNGSDVTLLDATTFVGTGELVLNGVNARINDINAASLEFTNGPSHTVRGSGQISGNTISVVNQGLITGDVPGETLFIDPAAAFTNSGTIRAENGGTVEMGAGPYNSADGVIEALGPGSRIQRSNTTDFFISIGSVRAIDGGVVEIFDIFTTDSDLFSNDDLLEFTGMANTDLFYDSTLITQGGVSFSQPGDLQSSQFAENNGMFRIGDGLHFFANPIATQNIGPVTNTGTIVAGEGSRFEMGRVVLGPCETTGGNTCSGGLPVAGLSPFVSTGTLAGAGYIGNPNPGFTQGADNSGHLQTDGLVSPGDGVADLATLTLGGRDVILGTTNTIDIEIDAFDNDAVVFETVSGFTVDLNGELSVSLLNGFMPSEGDMFTILTAAEGFTGAFDTETLPVLDDCLLWRVNYNPTSVVLEVILPDFIPGDFNDDGKVDNTDLNLLLANWGSSIVPPEWTNGFTGPLVDNDELNDLLAKWGFGVAASHAIPEPATCVLLVTLLAPLAGARRCRQG</sequence>
<reference evidence="2 3" key="1">
    <citation type="submission" date="2019-02" db="EMBL/GenBank/DDBJ databases">
        <title>Deep-cultivation of Planctomycetes and their phenomic and genomic characterization uncovers novel biology.</title>
        <authorList>
            <person name="Wiegand S."/>
            <person name="Jogler M."/>
            <person name="Boedeker C."/>
            <person name="Pinto D."/>
            <person name="Vollmers J."/>
            <person name="Rivas-Marin E."/>
            <person name="Kohn T."/>
            <person name="Peeters S.H."/>
            <person name="Heuer A."/>
            <person name="Rast P."/>
            <person name="Oberbeckmann S."/>
            <person name="Bunk B."/>
            <person name="Jeske O."/>
            <person name="Meyerdierks A."/>
            <person name="Storesund J.E."/>
            <person name="Kallscheuer N."/>
            <person name="Luecker S."/>
            <person name="Lage O.M."/>
            <person name="Pohl T."/>
            <person name="Merkel B.J."/>
            <person name="Hornburger P."/>
            <person name="Mueller R.-W."/>
            <person name="Bruemmer F."/>
            <person name="Labrenz M."/>
            <person name="Spormann A.M."/>
            <person name="Op Den Camp H."/>
            <person name="Overmann J."/>
            <person name="Amann R."/>
            <person name="Jetten M.S.M."/>
            <person name="Mascher T."/>
            <person name="Medema M.H."/>
            <person name="Devos D.P."/>
            <person name="Kaster A.-K."/>
            <person name="Ovreas L."/>
            <person name="Rohde M."/>
            <person name="Galperin M.Y."/>
            <person name="Jogler C."/>
        </authorList>
    </citation>
    <scope>NUCLEOTIDE SEQUENCE [LARGE SCALE GENOMIC DNA]</scope>
    <source>
        <strain evidence="2 3">Pla111</strain>
    </source>
</reference>
<dbReference type="EMBL" id="SJPH01000004">
    <property type="protein sequence ID" value="TWT43348.1"/>
    <property type="molecule type" value="Genomic_DNA"/>
</dbReference>
<feature type="chain" id="PRO_5022707743" description="Autotransporter-associated beta strand repeat protein" evidence="1">
    <location>
        <begin position="27"/>
        <end position="1174"/>
    </location>
</feature>
<dbReference type="Proteomes" id="UP000318995">
    <property type="component" value="Unassembled WGS sequence"/>
</dbReference>
<dbReference type="InterPro" id="IPR018247">
    <property type="entry name" value="EF_Hand_1_Ca_BS"/>
</dbReference>
<protein>
    <recommendedName>
        <fullName evidence="4">Autotransporter-associated beta strand repeat protein</fullName>
    </recommendedName>
</protein>
<comment type="caution">
    <text evidence="2">The sequence shown here is derived from an EMBL/GenBank/DDBJ whole genome shotgun (WGS) entry which is preliminary data.</text>
</comment>
<dbReference type="PROSITE" id="PS00018">
    <property type="entry name" value="EF_HAND_1"/>
    <property type="match status" value="1"/>
</dbReference>
<keyword evidence="3" id="KW-1185">Reference proteome</keyword>
<feature type="signal peptide" evidence="1">
    <location>
        <begin position="1"/>
        <end position="26"/>
    </location>
</feature>
<proteinExistence type="predicted"/>
<name>A0A5C5VXI4_9BACT</name>
<organism evidence="2 3">
    <name type="scientific">Botrimarina hoheduenensis</name>
    <dbReference type="NCBI Taxonomy" id="2528000"/>
    <lineage>
        <taxon>Bacteria</taxon>
        <taxon>Pseudomonadati</taxon>
        <taxon>Planctomycetota</taxon>
        <taxon>Planctomycetia</taxon>
        <taxon>Pirellulales</taxon>
        <taxon>Lacipirellulaceae</taxon>
        <taxon>Botrimarina</taxon>
    </lineage>
</organism>
<accession>A0A5C5VXI4</accession>
<gene>
    <name evidence="2" type="ORF">Pla111_22990</name>
</gene>
<evidence type="ECO:0000313" key="3">
    <source>
        <dbReference type="Proteomes" id="UP000318995"/>
    </source>
</evidence>
<evidence type="ECO:0000313" key="2">
    <source>
        <dbReference type="EMBL" id="TWT43348.1"/>
    </source>
</evidence>